<reference evidence="1 2" key="1">
    <citation type="submission" date="2016-05" db="EMBL/GenBank/DDBJ databases">
        <title>Nuclear genome of Blastocystis sp. subtype 1 NandII.</title>
        <authorList>
            <person name="Gentekaki E."/>
            <person name="Curtis B."/>
            <person name="Stairs C."/>
            <person name="Eme L."/>
            <person name="Herman E."/>
            <person name="Klimes V."/>
            <person name="Arias M.C."/>
            <person name="Elias M."/>
            <person name="Hilliou F."/>
            <person name="Klute M."/>
            <person name="Malik S.-B."/>
            <person name="Pightling A."/>
            <person name="Rachubinski R."/>
            <person name="Salas D."/>
            <person name="Schlacht A."/>
            <person name="Suga H."/>
            <person name="Archibald J."/>
            <person name="Ball S.G."/>
            <person name="Clark G."/>
            <person name="Dacks J."/>
            <person name="Van Der Giezen M."/>
            <person name="Tsaousis A."/>
            <person name="Roger A."/>
        </authorList>
    </citation>
    <scope>NUCLEOTIDE SEQUENCE [LARGE SCALE GENOMIC DNA]</scope>
    <source>
        <strain evidence="2">ATCC 50177 / NandII</strain>
    </source>
</reference>
<evidence type="ECO:0000313" key="2">
    <source>
        <dbReference type="Proteomes" id="UP000078348"/>
    </source>
</evidence>
<dbReference type="AlphaFoldDB" id="A0A196S5B8"/>
<comment type="caution">
    <text evidence="1">The sequence shown here is derived from an EMBL/GenBank/DDBJ whole genome shotgun (WGS) entry which is preliminary data.</text>
</comment>
<organism evidence="1 2">
    <name type="scientific">Blastocystis sp. subtype 1 (strain ATCC 50177 / NandII)</name>
    <dbReference type="NCBI Taxonomy" id="478820"/>
    <lineage>
        <taxon>Eukaryota</taxon>
        <taxon>Sar</taxon>
        <taxon>Stramenopiles</taxon>
        <taxon>Bigyra</taxon>
        <taxon>Opalozoa</taxon>
        <taxon>Opalinata</taxon>
        <taxon>Blastocystidae</taxon>
        <taxon>Blastocystis</taxon>
    </lineage>
</organism>
<evidence type="ECO:0000313" key="1">
    <source>
        <dbReference type="EMBL" id="OAO12278.1"/>
    </source>
</evidence>
<dbReference type="Proteomes" id="UP000078348">
    <property type="component" value="Unassembled WGS sequence"/>
</dbReference>
<protein>
    <submittedName>
        <fullName evidence="1">Uncharacterized protein</fullName>
    </submittedName>
</protein>
<sequence length="288" mass="33564">MIMLFLNDSYLRLHMIPLIIDSWKGPLIIVIYIPSLRQEAVVNEFLSTAQFPANAQVYIFKPREDCFDAKHLPINLMQQLYESLQRVSSAVWRSRYSVVVIPVFHLSEWVVKVKKCGSFLNCTLLSYEKAPSTLSRLRSCVKSGKCQVTWKATPSDLQTAESWLAGKRSLDRLSCYPLSEVSPYVVLRRHPSVPLFDPVFYGYEGNIKMYFEELRYYSNEWYVLKDGFVVNLIHPKCDSVVGIKPRSTYRLRNEETIKNGVAMNPFLMELRYHELMEKRQRVKLSLCL</sequence>
<dbReference type="EMBL" id="LXWW01000556">
    <property type="protein sequence ID" value="OAO12278.1"/>
    <property type="molecule type" value="Genomic_DNA"/>
</dbReference>
<name>A0A196S5B8_BLAHN</name>
<gene>
    <name evidence="1" type="ORF">AV274_6081</name>
</gene>
<accession>A0A196S5B8</accession>
<keyword evidence="2" id="KW-1185">Reference proteome</keyword>
<dbReference type="OrthoDB" id="10535472at2759"/>
<proteinExistence type="predicted"/>